<feature type="transmembrane region" description="Helical" evidence="7">
    <location>
        <begin position="436"/>
        <end position="455"/>
    </location>
</feature>
<keyword evidence="5 7" id="KW-0472">Membrane</keyword>
<feature type="compositionally biased region" description="Basic and acidic residues" evidence="6">
    <location>
        <begin position="498"/>
        <end position="529"/>
    </location>
</feature>
<feature type="transmembrane region" description="Helical" evidence="7">
    <location>
        <begin position="71"/>
        <end position="89"/>
    </location>
</feature>
<feature type="region of interest" description="Disordered" evidence="6">
    <location>
        <begin position="477"/>
        <end position="584"/>
    </location>
</feature>
<dbReference type="RefSeq" id="WP_066660734.1">
    <property type="nucleotide sequence ID" value="NZ_CP011402.1"/>
</dbReference>
<feature type="transmembrane region" description="Helical" evidence="7">
    <location>
        <begin position="255"/>
        <end position="274"/>
    </location>
</feature>
<sequence>MNTPRPFAAISQMLDERKRNSAPRQPGPLRRRIDAWGERLLGVVSNRSFAQEAEYESHQTKLDYVWNTAGLASWGVIFPLLTIIVTQLVGSEQAGMFSLAFVAAQLLMFLANYGVRTYQVSDRDEEHSFAEYQIQRAITCLLAIVAGSLFCDFHGYDEAMRTMVMAVVVYKTVDGFADVYEGRLQQMDKLYLAGISQVLRSAGVFVVFALLLLITHSLQVASIAMAIVAVVSLVLFTAPLALLETPTSNRRSFASIGRLFTKCFPLFLALFLYALIDNIPKFMMEGTLSYDNQLYYNALYFPAQAILITVGLVYKPLLARMADAWNDLDRRKRFDFFIVAMLLIVLAVTVVVLLFMNWLGIPLLTILYGLDFEPYRSMGLLMVIAGGITGGIDFLYQVMTVMRRQKSVLRLYLITFAFSLAIPYMLIHVSGLRGAIMGYLIVMAILLALLVLEYVSVRLMYKRHPEDDPTYLAAKARARRNAEGDTARPADNEPDTLDVERAPESHGESVPHSVRREARTDRPAHEAPRPRARAQHAAPSDGTQEFSPREAARLERIAREGGEVDPRFRARRALRDRQSRRDSE</sequence>
<evidence type="ECO:0000256" key="3">
    <source>
        <dbReference type="ARBA" id="ARBA00022692"/>
    </source>
</evidence>
<keyword evidence="2" id="KW-1003">Cell membrane</keyword>
<proteinExistence type="predicted"/>
<dbReference type="EMBL" id="FOEC01000008">
    <property type="protein sequence ID" value="SEO85071.1"/>
    <property type="molecule type" value="Genomic_DNA"/>
</dbReference>
<dbReference type="Pfam" id="PF01943">
    <property type="entry name" value="Polysacc_synt"/>
    <property type="match status" value="1"/>
</dbReference>
<evidence type="ECO:0000256" key="2">
    <source>
        <dbReference type="ARBA" id="ARBA00022475"/>
    </source>
</evidence>
<evidence type="ECO:0000313" key="9">
    <source>
        <dbReference type="Proteomes" id="UP000182975"/>
    </source>
</evidence>
<dbReference type="InterPro" id="IPR050833">
    <property type="entry name" value="Poly_Biosynth_Transport"/>
</dbReference>
<name>A0A1H8T278_9ACTN</name>
<keyword evidence="4 7" id="KW-1133">Transmembrane helix</keyword>
<organism evidence="8 9">
    <name type="scientific">Denitrobacterium detoxificans</name>
    <dbReference type="NCBI Taxonomy" id="79604"/>
    <lineage>
        <taxon>Bacteria</taxon>
        <taxon>Bacillati</taxon>
        <taxon>Actinomycetota</taxon>
        <taxon>Coriobacteriia</taxon>
        <taxon>Eggerthellales</taxon>
        <taxon>Eggerthellaceae</taxon>
        <taxon>Denitrobacterium</taxon>
    </lineage>
</organism>
<feature type="transmembrane region" description="Helical" evidence="7">
    <location>
        <begin position="220"/>
        <end position="243"/>
    </location>
</feature>
<feature type="transmembrane region" description="Helical" evidence="7">
    <location>
        <begin position="294"/>
        <end position="314"/>
    </location>
</feature>
<feature type="transmembrane region" description="Helical" evidence="7">
    <location>
        <begin position="334"/>
        <end position="358"/>
    </location>
</feature>
<evidence type="ECO:0000256" key="6">
    <source>
        <dbReference type="SAM" id="MobiDB-lite"/>
    </source>
</evidence>
<accession>A0A1H8T278</accession>
<feature type="transmembrane region" description="Helical" evidence="7">
    <location>
        <begin position="378"/>
        <end position="396"/>
    </location>
</feature>
<dbReference type="AlphaFoldDB" id="A0A1H8T278"/>
<evidence type="ECO:0000256" key="7">
    <source>
        <dbReference type="SAM" id="Phobius"/>
    </source>
</evidence>
<feature type="transmembrane region" description="Helical" evidence="7">
    <location>
        <begin position="408"/>
        <end position="430"/>
    </location>
</feature>
<dbReference type="PANTHER" id="PTHR30250:SF11">
    <property type="entry name" value="O-ANTIGEN TRANSPORTER-RELATED"/>
    <property type="match status" value="1"/>
</dbReference>
<protein>
    <submittedName>
        <fullName evidence="8">Membrane protein involved in the export of O-antigen and teichoic acid</fullName>
    </submittedName>
</protein>
<evidence type="ECO:0000313" key="8">
    <source>
        <dbReference type="EMBL" id="SEO85071.1"/>
    </source>
</evidence>
<feature type="transmembrane region" description="Helical" evidence="7">
    <location>
        <begin position="96"/>
        <end position="114"/>
    </location>
</feature>
<gene>
    <name evidence="8" type="ORF">SAMN02910314_01397</name>
</gene>
<evidence type="ECO:0000256" key="5">
    <source>
        <dbReference type="ARBA" id="ARBA00023136"/>
    </source>
</evidence>
<feature type="compositionally biased region" description="Basic and acidic residues" evidence="6">
    <location>
        <begin position="480"/>
        <end position="491"/>
    </location>
</feature>
<feature type="compositionally biased region" description="Basic and acidic residues" evidence="6">
    <location>
        <begin position="547"/>
        <end position="584"/>
    </location>
</feature>
<reference evidence="9" key="1">
    <citation type="submission" date="2016-10" db="EMBL/GenBank/DDBJ databases">
        <authorList>
            <person name="Varghese N."/>
        </authorList>
    </citation>
    <scope>NUCLEOTIDE SEQUENCE [LARGE SCALE GENOMIC DNA]</scope>
    <source>
        <strain evidence="9">DSM 21843</strain>
    </source>
</reference>
<evidence type="ECO:0000256" key="4">
    <source>
        <dbReference type="ARBA" id="ARBA00022989"/>
    </source>
</evidence>
<keyword evidence="9" id="KW-1185">Reference proteome</keyword>
<dbReference type="PANTHER" id="PTHR30250">
    <property type="entry name" value="PST FAMILY PREDICTED COLANIC ACID TRANSPORTER"/>
    <property type="match status" value="1"/>
</dbReference>
<comment type="subcellular location">
    <subcellularLocation>
        <location evidence="1">Cell membrane</location>
        <topology evidence="1">Multi-pass membrane protein</topology>
    </subcellularLocation>
</comment>
<feature type="transmembrane region" description="Helical" evidence="7">
    <location>
        <begin position="190"/>
        <end position="214"/>
    </location>
</feature>
<keyword evidence="3 7" id="KW-0812">Transmembrane</keyword>
<dbReference type="GO" id="GO:0005886">
    <property type="term" value="C:plasma membrane"/>
    <property type="evidence" value="ECO:0007669"/>
    <property type="project" value="UniProtKB-SubCell"/>
</dbReference>
<dbReference type="InterPro" id="IPR002797">
    <property type="entry name" value="Polysacc_synth"/>
</dbReference>
<dbReference type="Proteomes" id="UP000182975">
    <property type="component" value="Unassembled WGS sequence"/>
</dbReference>
<evidence type="ECO:0000256" key="1">
    <source>
        <dbReference type="ARBA" id="ARBA00004651"/>
    </source>
</evidence>